<dbReference type="EC" id="3.4.11.18" evidence="6"/>
<evidence type="ECO:0000256" key="2">
    <source>
        <dbReference type="ARBA" id="ARBA00022670"/>
    </source>
</evidence>
<dbReference type="CDD" id="cd01086">
    <property type="entry name" value="MetAP1"/>
    <property type="match status" value="1"/>
</dbReference>
<dbReference type="PROSITE" id="PS00680">
    <property type="entry name" value="MAP_1"/>
    <property type="match status" value="1"/>
</dbReference>
<proteinExistence type="inferred from homology"/>
<dbReference type="HAMAP" id="MF_01974">
    <property type="entry name" value="MetAP_1"/>
    <property type="match status" value="1"/>
</dbReference>
<dbReference type="Pfam" id="PF00557">
    <property type="entry name" value="Peptidase_M24"/>
    <property type="match status" value="1"/>
</dbReference>
<feature type="compositionally biased region" description="Basic and acidic residues" evidence="7">
    <location>
        <begin position="25"/>
        <end position="35"/>
    </location>
</feature>
<dbReference type="EMBL" id="HBHM01000815">
    <property type="protein sequence ID" value="CAD9721350.1"/>
    <property type="molecule type" value="Transcribed_RNA"/>
</dbReference>
<evidence type="ECO:0000313" key="9">
    <source>
        <dbReference type="EMBL" id="CAD9721350.1"/>
    </source>
</evidence>
<dbReference type="Gene3D" id="3.90.230.10">
    <property type="entry name" value="Creatinase/methionine aminopeptidase superfamily"/>
    <property type="match status" value="1"/>
</dbReference>
<feature type="domain" description="Peptidase M24" evidence="8">
    <location>
        <begin position="148"/>
        <end position="376"/>
    </location>
</feature>
<keyword evidence="4 5" id="KW-0378">Hydrolase</keyword>
<dbReference type="GO" id="GO:0046872">
    <property type="term" value="F:metal ion binding"/>
    <property type="evidence" value="ECO:0007669"/>
    <property type="project" value="UniProtKB-UniRule"/>
</dbReference>
<feature type="binding site" evidence="5">
    <location>
        <position position="305"/>
    </location>
    <ligand>
        <name>a divalent metal cation</name>
        <dbReference type="ChEBI" id="CHEBI:60240"/>
        <label>2</label>
        <note>catalytic</note>
    </ligand>
</feature>
<dbReference type="NCBIfam" id="TIGR00500">
    <property type="entry name" value="met_pdase_I"/>
    <property type="match status" value="1"/>
</dbReference>
<protein>
    <recommendedName>
        <fullName evidence="6">Methionine aminopeptidase</fullName>
        <ecNumber evidence="6">3.4.11.18</ecNumber>
    </recommendedName>
</protein>
<feature type="binding site" evidence="5">
    <location>
        <position position="214"/>
    </location>
    <ligand>
        <name>substrate</name>
    </ligand>
</feature>
<feature type="binding site" evidence="5">
    <location>
        <position position="312"/>
    </location>
    <ligand>
        <name>substrate</name>
    </ligand>
</feature>
<evidence type="ECO:0000259" key="8">
    <source>
        <dbReference type="Pfam" id="PF00557"/>
    </source>
</evidence>
<gene>
    <name evidence="9" type="ORF">CROS1312_LOCUS617</name>
</gene>
<sequence length="397" mass="44633">MEFEEANDDEWHNHKVGVTLHEHLKDSEDGRHGGGSEEGGPGAQENLGKDLAGHGLADNNQYGILLQEELAESEWLYCLREGTKWSMRRPKFLWTGNLRMHRVSPYRVVPDSIPKPDYAVTGFPASEVEADENWKKGYVPVKTKREIEGMREACRVAREVLDTATSMVKEGVTTDELDRVVHDTAIELGAYPSPLNYYNFPKSVCTSVNEVVCHGIPDRRELQDGDLVNLDVTCYYKGFHGDLNETHCVGKVSDRHKKLIKTAHDCMMKAIAMVKPGTRFRDLGVPITRHAKAEGFSVVRDYCGHGIGDLFHCAPTIPHYEKNKTPGTMQAGMTFTIEPMINEGGKHCVTWPDGWTATTRDGKMSAQFEHTLLCTESGCEILTARTDRSTPLWWERE</sequence>
<feature type="binding site" evidence="5">
    <location>
        <position position="338"/>
    </location>
    <ligand>
        <name>a divalent metal cation</name>
        <dbReference type="ChEBI" id="CHEBI:60240"/>
        <label>2</label>
        <note>catalytic</note>
    </ligand>
</feature>
<keyword evidence="2 5" id="KW-0645">Protease</keyword>
<comment type="function">
    <text evidence="6">Cotranslationally removes the N-terminal methionine from nascent proteins. The N-terminal methionine is often cleaved when the second residue in the primary sequence is small and uncharged (Met-Ala-, Cys, Gly, Pro, Ser, Thr, or Val).</text>
</comment>
<evidence type="ECO:0000256" key="1">
    <source>
        <dbReference type="ARBA" id="ARBA00022438"/>
    </source>
</evidence>
<feature type="binding site" evidence="5">
    <location>
        <position position="231"/>
    </location>
    <ligand>
        <name>a divalent metal cation</name>
        <dbReference type="ChEBI" id="CHEBI:60240"/>
        <label>1</label>
    </ligand>
</feature>
<feature type="region of interest" description="Disordered" evidence="7">
    <location>
        <begin position="25"/>
        <end position="52"/>
    </location>
</feature>
<dbReference type="InterPro" id="IPR002467">
    <property type="entry name" value="Pept_M24A_MAP1"/>
</dbReference>
<evidence type="ECO:0000256" key="3">
    <source>
        <dbReference type="ARBA" id="ARBA00022723"/>
    </source>
</evidence>
<accession>A0A7S2X3T8</accession>
<feature type="binding site" evidence="5">
    <location>
        <position position="242"/>
    </location>
    <ligand>
        <name>a divalent metal cation</name>
        <dbReference type="ChEBI" id="CHEBI:60240"/>
        <label>1</label>
    </ligand>
</feature>
<dbReference type="PANTHER" id="PTHR43330">
    <property type="entry name" value="METHIONINE AMINOPEPTIDASE"/>
    <property type="match status" value="1"/>
</dbReference>
<organism evidence="9">
    <name type="scientific">Chloropicon roscoffensis</name>
    <dbReference type="NCBI Taxonomy" id="1461544"/>
    <lineage>
        <taxon>Eukaryota</taxon>
        <taxon>Viridiplantae</taxon>
        <taxon>Chlorophyta</taxon>
        <taxon>Chloropicophyceae</taxon>
        <taxon>Chloropicales</taxon>
        <taxon>Chloropicaceae</taxon>
        <taxon>Chloropicon</taxon>
    </lineage>
</organism>
<feature type="binding site" evidence="5">
    <location>
        <position position="369"/>
    </location>
    <ligand>
        <name>a divalent metal cation</name>
        <dbReference type="ChEBI" id="CHEBI:60240"/>
        <label>2</label>
        <note>catalytic</note>
    </ligand>
</feature>
<reference evidence="9" key="1">
    <citation type="submission" date="2021-01" db="EMBL/GenBank/DDBJ databases">
        <authorList>
            <person name="Corre E."/>
            <person name="Pelletier E."/>
            <person name="Niang G."/>
            <person name="Scheremetjew M."/>
            <person name="Finn R."/>
            <person name="Kale V."/>
            <person name="Holt S."/>
            <person name="Cochrane G."/>
            <person name="Meng A."/>
            <person name="Brown T."/>
            <person name="Cohen L."/>
        </authorList>
    </citation>
    <scope>NUCLEOTIDE SEQUENCE</scope>
    <source>
        <strain evidence="9">RCC2335</strain>
    </source>
</reference>
<dbReference type="InterPro" id="IPR000994">
    <property type="entry name" value="Pept_M24"/>
</dbReference>
<evidence type="ECO:0000256" key="6">
    <source>
        <dbReference type="RuleBase" id="RU003653"/>
    </source>
</evidence>
<keyword evidence="3 5" id="KW-0479">Metal-binding</keyword>
<dbReference type="AlphaFoldDB" id="A0A7S2X3T8"/>
<dbReference type="PANTHER" id="PTHR43330:SF7">
    <property type="entry name" value="METHIONINE AMINOPEPTIDASE 1"/>
    <property type="match status" value="1"/>
</dbReference>
<comment type="similarity">
    <text evidence="5">Belongs to the peptidase M24A family. Methionine aminopeptidase type 1 subfamily.</text>
</comment>
<dbReference type="GO" id="GO:0006508">
    <property type="term" value="P:proteolysis"/>
    <property type="evidence" value="ECO:0007669"/>
    <property type="project" value="UniProtKB-KW"/>
</dbReference>
<dbReference type="GO" id="GO:0004239">
    <property type="term" value="F:initiator methionyl aminopeptidase activity"/>
    <property type="evidence" value="ECO:0007669"/>
    <property type="project" value="UniProtKB-UniRule"/>
</dbReference>
<feature type="binding site" evidence="5">
    <location>
        <position position="369"/>
    </location>
    <ligand>
        <name>a divalent metal cation</name>
        <dbReference type="ChEBI" id="CHEBI:60240"/>
        <label>1</label>
    </ligand>
</feature>
<evidence type="ECO:0000256" key="7">
    <source>
        <dbReference type="SAM" id="MobiDB-lite"/>
    </source>
</evidence>
<dbReference type="InterPro" id="IPR001714">
    <property type="entry name" value="Pept_M24_MAP"/>
</dbReference>
<evidence type="ECO:0000256" key="4">
    <source>
        <dbReference type="ARBA" id="ARBA00022801"/>
    </source>
</evidence>
<feature type="binding site" evidence="5">
    <location>
        <position position="242"/>
    </location>
    <ligand>
        <name>a divalent metal cation</name>
        <dbReference type="ChEBI" id="CHEBI:60240"/>
        <label>2</label>
        <note>catalytic</note>
    </ligand>
</feature>
<keyword evidence="1 5" id="KW-0031">Aminopeptidase</keyword>
<comment type="catalytic activity">
    <reaction evidence="5 6">
        <text>Release of N-terminal amino acids, preferentially methionine, from peptides and arylamides.</text>
        <dbReference type="EC" id="3.4.11.18"/>
    </reaction>
</comment>
<dbReference type="InterPro" id="IPR036005">
    <property type="entry name" value="Creatinase/aminopeptidase-like"/>
</dbReference>
<comment type="cofactor">
    <cofactor evidence="5">
        <name>Co(2+)</name>
        <dbReference type="ChEBI" id="CHEBI:48828"/>
    </cofactor>
    <cofactor evidence="5">
        <name>Zn(2+)</name>
        <dbReference type="ChEBI" id="CHEBI:29105"/>
    </cofactor>
    <cofactor evidence="5">
        <name>Mn(2+)</name>
        <dbReference type="ChEBI" id="CHEBI:29035"/>
    </cofactor>
    <cofactor evidence="5">
        <name>Fe(2+)</name>
        <dbReference type="ChEBI" id="CHEBI:29033"/>
    </cofactor>
    <text evidence="5">Binds 2 divalent metal cations per subunit. Has a high-affinity and a low affinity metal-binding site. The true nature of the physiological cofactor is under debate. The enzyme is active with cobalt, zinc, manganese or divalent iron ions. Most likely, methionine aminopeptidases function as mononuclear Fe(2+)-metalloproteases under physiological conditions, and the catalytically relevant metal-binding site has been assigned to the histidine-containing high-affinity site.</text>
</comment>
<dbReference type="PRINTS" id="PR00599">
    <property type="entry name" value="MAPEPTIDASE"/>
</dbReference>
<dbReference type="GO" id="GO:0070006">
    <property type="term" value="F:metalloaminopeptidase activity"/>
    <property type="evidence" value="ECO:0007669"/>
    <property type="project" value="UniProtKB-UniRule"/>
</dbReference>
<dbReference type="SUPFAM" id="SSF55920">
    <property type="entry name" value="Creatinase/aminopeptidase"/>
    <property type="match status" value="1"/>
</dbReference>
<dbReference type="GO" id="GO:0005829">
    <property type="term" value="C:cytosol"/>
    <property type="evidence" value="ECO:0007669"/>
    <property type="project" value="TreeGrafter"/>
</dbReference>
<evidence type="ECO:0000256" key="5">
    <source>
        <dbReference type="HAMAP-Rule" id="MF_03174"/>
    </source>
</evidence>
<name>A0A7S2X3T8_9CHLO</name>